<dbReference type="PANTHER" id="PTHR15710">
    <property type="entry name" value="E3 UBIQUITIN-PROTEIN LIGASE PRAJA"/>
    <property type="match status" value="1"/>
</dbReference>
<dbReference type="Gene3D" id="3.30.40.10">
    <property type="entry name" value="Zinc/RING finger domain, C3HC4 (zinc finger)"/>
    <property type="match status" value="1"/>
</dbReference>
<keyword evidence="7" id="KW-0862">Zinc</keyword>
<dbReference type="PROSITE" id="PS50089">
    <property type="entry name" value="ZF_RING_2"/>
    <property type="match status" value="1"/>
</dbReference>
<feature type="compositionally biased region" description="Gly residues" evidence="9">
    <location>
        <begin position="426"/>
        <end position="438"/>
    </location>
</feature>
<evidence type="ECO:0000256" key="2">
    <source>
        <dbReference type="ARBA" id="ARBA00012483"/>
    </source>
</evidence>
<proteinExistence type="predicted"/>
<dbReference type="GO" id="GO:0006511">
    <property type="term" value="P:ubiquitin-dependent protein catabolic process"/>
    <property type="evidence" value="ECO:0000318"/>
    <property type="project" value="GO_Central"/>
</dbReference>
<evidence type="ECO:0000256" key="9">
    <source>
        <dbReference type="SAM" id="MobiDB-lite"/>
    </source>
</evidence>
<name>A0A022R9W1_ERYGU</name>
<dbReference type="PANTHER" id="PTHR15710:SF108">
    <property type="entry name" value="OS03G0286100 PROTEIN"/>
    <property type="match status" value="1"/>
</dbReference>
<dbReference type="FunFam" id="3.30.40.10:FF:000022">
    <property type="entry name" value="E3 ubiquitin-protein ligase RING1-like"/>
    <property type="match status" value="1"/>
</dbReference>
<keyword evidence="6" id="KW-0833">Ubl conjugation pathway</keyword>
<evidence type="ECO:0000313" key="12">
    <source>
        <dbReference type="Proteomes" id="UP000030748"/>
    </source>
</evidence>
<gene>
    <name evidence="11" type="ORF">MIMGU_mgv1a006570mg</name>
</gene>
<dbReference type="SUPFAM" id="SSF57850">
    <property type="entry name" value="RING/U-box"/>
    <property type="match status" value="1"/>
</dbReference>
<feature type="domain" description="RING-type" evidence="10">
    <location>
        <begin position="352"/>
        <end position="393"/>
    </location>
</feature>
<keyword evidence="4" id="KW-0479">Metal-binding</keyword>
<feature type="compositionally biased region" description="Acidic residues" evidence="9">
    <location>
        <begin position="163"/>
        <end position="190"/>
    </location>
</feature>
<keyword evidence="12" id="KW-1185">Reference proteome</keyword>
<dbReference type="Proteomes" id="UP000030748">
    <property type="component" value="Unassembled WGS sequence"/>
</dbReference>
<dbReference type="CDD" id="cd16454">
    <property type="entry name" value="RING-H2_PA-TM-RING"/>
    <property type="match status" value="1"/>
</dbReference>
<keyword evidence="5 8" id="KW-0863">Zinc-finger</keyword>
<dbReference type="GO" id="GO:0061630">
    <property type="term" value="F:ubiquitin protein ligase activity"/>
    <property type="evidence" value="ECO:0000318"/>
    <property type="project" value="GO_Central"/>
</dbReference>
<dbReference type="EC" id="2.3.2.27" evidence="2"/>
<dbReference type="AlphaFoldDB" id="A0A022R9W1"/>
<dbReference type="EMBL" id="KI630592">
    <property type="protein sequence ID" value="EYU36794.1"/>
    <property type="molecule type" value="Genomic_DNA"/>
</dbReference>
<evidence type="ECO:0000256" key="8">
    <source>
        <dbReference type="PROSITE-ProRule" id="PRU00175"/>
    </source>
</evidence>
<dbReference type="InterPro" id="IPR001841">
    <property type="entry name" value="Znf_RING"/>
</dbReference>
<dbReference type="STRING" id="4155.A0A022R9W1"/>
<evidence type="ECO:0000256" key="1">
    <source>
        <dbReference type="ARBA" id="ARBA00000900"/>
    </source>
</evidence>
<dbReference type="KEGG" id="egt:105959591"/>
<accession>A0A022R9W1</accession>
<evidence type="ECO:0000256" key="3">
    <source>
        <dbReference type="ARBA" id="ARBA00022679"/>
    </source>
</evidence>
<reference evidence="11 12" key="1">
    <citation type="journal article" date="2013" name="Proc. Natl. Acad. Sci. U.S.A.">
        <title>Fine-scale variation in meiotic recombination in Mimulus inferred from population shotgun sequencing.</title>
        <authorList>
            <person name="Hellsten U."/>
            <person name="Wright K.M."/>
            <person name="Jenkins J."/>
            <person name="Shu S."/>
            <person name="Yuan Y."/>
            <person name="Wessler S.R."/>
            <person name="Schmutz J."/>
            <person name="Willis J.H."/>
            <person name="Rokhsar D.S."/>
        </authorList>
    </citation>
    <scope>NUCLEOTIDE SEQUENCE [LARGE SCALE GENOMIC DNA]</scope>
    <source>
        <strain evidence="12">cv. DUN x IM62</strain>
    </source>
</reference>
<dbReference type="OrthoDB" id="8062037at2759"/>
<feature type="compositionally biased region" description="Acidic residues" evidence="9">
    <location>
        <begin position="218"/>
        <end position="228"/>
    </location>
</feature>
<dbReference type="InterPro" id="IPR013083">
    <property type="entry name" value="Znf_RING/FYVE/PHD"/>
</dbReference>
<protein>
    <recommendedName>
        <fullName evidence="2">RING-type E3 ubiquitin transferase</fullName>
        <ecNumber evidence="2">2.3.2.27</ecNumber>
    </recommendedName>
</protein>
<dbReference type="SMART" id="SM00184">
    <property type="entry name" value="RING"/>
    <property type="match status" value="1"/>
</dbReference>
<sequence length="438" mass="48229">MENEKIKEKITPHLDLLYASPSPHVKSFLSFFLSSSSGSIFTTLRNSHQFLPMAETQPDQSPTRPEPQSGSDQYWCYHCDKRVAVEILSDLPDVVCYECRGGFVESISAAVVPALASDDSTLGDQFIQVLRLIAQVAREEEDDAPPPVPSDPSDEDYLRIELDGWDNDDDDDEDADEDDDEDAEEDDDEHSVEVVHEAEEAAAAADNTDHDAENNRSDDDDEEEDGIEVVEPRGGGDEDEDEMRRRRRDLLRIRLRDFATRAASRRNRILDWAEILMGLEDHSIELRLQVPESDTYVGNPGDYVDAAEYEALLQNLAETDSGGRRGAPPAAKTAVEGLESVVIEKEENPMACAICKDVVNVGEIAKNLPCGHGYHGECIVPWLGARNTCPVCRFELPTDDPEYEEERKKRVVVAGLKAASSSTSSSGGGGVGGDSSLE</sequence>
<dbReference type="Pfam" id="PF14369">
    <property type="entry name" value="Zn_ribbon_19"/>
    <property type="match status" value="1"/>
</dbReference>
<evidence type="ECO:0000256" key="7">
    <source>
        <dbReference type="ARBA" id="ARBA00022833"/>
    </source>
</evidence>
<keyword evidence="3" id="KW-0808">Transferase</keyword>
<dbReference type="GO" id="GO:0008270">
    <property type="term" value="F:zinc ion binding"/>
    <property type="evidence" value="ECO:0007669"/>
    <property type="project" value="UniProtKB-KW"/>
</dbReference>
<comment type="catalytic activity">
    <reaction evidence="1">
        <text>S-ubiquitinyl-[E2 ubiquitin-conjugating enzyme]-L-cysteine + [acceptor protein]-L-lysine = [E2 ubiquitin-conjugating enzyme]-L-cysteine + N(6)-ubiquitinyl-[acceptor protein]-L-lysine.</text>
        <dbReference type="EC" id="2.3.2.27"/>
    </reaction>
</comment>
<feature type="region of interest" description="Disordered" evidence="9">
    <location>
        <begin position="163"/>
        <end position="244"/>
    </location>
</feature>
<evidence type="ECO:0000313" key="11">
    <source>
        <dbReference type="EMBL" id="EYU36794.1"/>
    </source>
</evidence>
<evidence type="ECO:0000259" key="10">
    <source>
        <dbReference type="PROSITE" id="PS50089"/>
    </source>
</evidence>
<dbReference type="eggNOG" id="KOG0800">
    <property type="taxonomic scope" value="Eukaryota"/>
</dbReference>
<feature type="region of interest" description="Disordered" evidence="9">
    <location>
        <begin position="416"/>
        <end position="438"/>
    </location>
</feature>
<evidence type="ECO:0000256" key="5">
    <source>
        <dbReference type="ARBA" id="ARBA00022771"/>
    </source>
</evidence>
<dbReference type="OMA" id="DDCIVQW"/>
<evidence type="ECO:0000256" key="4">
    <source>
        <dbReference type="ARBA" id="ARBA00022723"/>
    </source>
</evidence>
<organism evidence="11 12">
    <name type="scientific">Erythranthe guttata</name>
    <name type="common">Yellow monkey flower</name>
    <name type="synonym">Mimulus guttatus</name>
    <dbReference type="NCBI Taxonomy" id="4155"/>
    <lineage>
        <taxon>Eukaryota</taxon>
        <taxon>Viridiplantae</taxon>
        <taxon>Streptophyta</taxon>
        <taxon>Embryophyta</taxon>
        <taxon>Tracheophyta</taxon>
        <taxon>Spermatophyta</taxon>
        <taxon>Magnoliopsida</taxon>
        <taxon>eudicotyledons</taxon>
        <taxon>Gunneridae</taxon>
        <taxon>Pentapetalae</taxon>
        <taxon>asterids</taxon>
        <taxon>lamiids</taxon>
        <taxon>Lamiales</taxon>
        <taxon>Phrymaceae</taxon>
        <taxon>Erythranthe</taxon>
    </lineage>
</organism>
<dbReference type="Pfam" id="PF13639">
    <property type="entry name" value="zf-RING_2"/>
    <property type="match status" value="1"/>
</dbReference>
<feature type="compositionally biased region" description="Basic and acidic residues" evidence="9">
    <location>
        <begin position="207"/>
        <end position="217"/>
    </location>
</feature>
<evidence type="ECO:0000256" key="6">
    <source>
        <dbReference type="ARBA" id="ARBA00022786"/>
    </source>
</evidence>
<dbReference type="InterPro" id="IPR039525">
    <property type="entry name" value="RNF126-like_zinc-ribbon"/>
</dbReference>